<name>A0ABT7LDI9_9BURK</name>
<feature type="transmembrane region" description="Helical" evidence="7">
    <location>
        <begin position="148"/>
        <end position="173"/>
    </location>
</feature>
<evidence type="ECO:0000256" key="5">
    <source>
        <dbReference type="ARBA" id="ARBA00022989"/>
    </source>
</evidence>
<reference evidence="9 10" key="1">
    <citation type="submission" date="2023-06" db="EMBL/GenBank/DDBJ databases">
        <title>Pelomonas sp. APW6 16S ribosomal RNA gene genome sequencing and assembly.</title>
        <authorList>
            <person name="Woo H."/>
        </authorList>
    </citation>
    <scope>NUCLEOTIDE SEQUENCE [LARGE SCALE GENOMIC DNA]</scope>
    <source>
        <strain evidence="9 10">APW6</strain>
    </source>
</reference>
<evidence type="ECO:0000256" key="7">
    <source>
        <dbReference type="RuleBase" id="RU363032"/>
    </source>
</evidence>
<dbReference type="Proteomes" id="UP001238603">
    <property type="component" value="Unassembled WGS sequence"/>
</dbReference>
<feature type="domain" description="ABC transmembrane type-1" evidence="8">
    <location>
        <begin position="112"/>
        <end position="325"/>
    </location>
</feature>
<dbReference type="InterPro" id="IPR045621">
    <property type="entry name" value="BPD_transp_1_N"/>
</dbReference>
<evidence type="ECO:0000256" key="3">
    <source>
        <dbReference type="ARBA" id="ARBA00022475"/>
    </source>
</evidence>
<dbReference type="Gene3D" id="1.10.3720.10">
    <property type="entry name" value="MetI-like"/>
    <property type="match status" value="1"/>
</dbReference>
<feature type="transmembrane region" description="Helical" evidence="7">
    <location>
        <begin position="193"/>
        <end position="212"/>
    </location>
</feature>
<evidence type="ECO:0000313" key="10">
    <source>
        <dbReference type="Proteomes" id="UP001238603"/>
    </source>
</evidence>
<accession>A0ABT7LDI9</accession>
<evidence type="ECO:0000256" key="1">
    <source>
        <dbReference type="ARBA" id="ARBA00004651"/>
    </source>
</evidence>
<dbReference type="InterPro" id="IPR035906">
    <property type="entry name" value="MetI-like_sf"/>
</dbReference>
<dbReference type="PANTHER" id="PTHR43163:SF6">
    <property type="entry name" value="DIPEPTIDE TRANSPORT SYSTEM PERMEASE PROTEIN DPPB-RELATED"/>
    <property type="match status" value="1"/>
</dbReference>
<sequence>MPPPPERPLLTPPPALAALAALLRASVRLGLTFVLASALVFASLELLPGHAAALMLGPDAAPDAVLALSRELGLDQPAWQRYGHWMAGLAHGELGDSYAYRTPVGPMLAERLRLSLPLSGLALLLTVTASLALGVLAAARRGRWVDHLLLALSQLGLALPAFWFGMGLMWLFAVRLQWLPAGGFPGWDAEMGGGWGPALQALMLPALALALTQTALLARLLRASLLDVLQEDYVRAARSRGLPERRVLLRHALRNALVPVLTQLGTQFAALLAGAVLIETLFQLPGLGQLIAQAIANRDLVVVRNAVMALVAMVLLVNWAVDLLNTWLDPRLRRPEASHV</sequence>
<evidence type="ECO:0000256" key="6">
    <source>
        <dbReference type="ARBA" id="ARBA00023136"/>
    </source>
</evidence>
<proteinExistence type="inferred from homology"/>
<dbReference type="Pfam" id="PF00528">
    <property type="entry name" value="BPD_transp_1"/>
    <property type="match status" value="1"/>
</dbReference>
<dbReference type="Pfam" id="PF19300">
    <property type="entry name" value="BPD_transp_1_N"/>
    <property type="match status" value="1"/>
</dbReference>
<evidence type="ECO:0000256" key="2">
    <source>
        <dbReference type="ARBA" id="ARBA00022448"/>
    </source>
</evidence>
<evidence type="ECO:0000259" key="8">
    <source>
        <dbReference type="PROSITE" id="PS50928"/>
    </source>
</evidence>
<evidence type="ECO:0000256" key="4">
    <source>
        <dbReference type="ARBA" id="ARBA00022692"/>
    </source>
</evidence>
<dbReference type="RefSeq" id="WP_285980652.1">
    <property type="nucleotide sequence ID" value="NZ_JASVDS010000001.1"/>
</dbReference>
<evidence type="ECO:0000313" key="9">
    <source>
        <dbReference type="EMBL" id="MDL5030519.1"/>
    </source>
</evidence>
<comment type="caution">
    <text evidence="9">The sequence shown here is derived from an EMBL/GenBank/DDBJ whole genome shotgun (WGS) entry which is preliminary data.</text>
</comment>
<dbReference type="PANTHER" id="PTHR43163">
    <property type="entry name" value="DIPEPTIDE TRANSPORT SYSTEM PERMEASE PROTEIN DPPB-RELATED"/>
    <property type="match status" value="1"/>
</dbReference>
<feature type="transmembrane region" description="Helical" evidence="7">
    <location>
        <begin position="306"/>
        <end position="324"/>
    </location>
</feature>
<feature type="transmembrane region" description="Helical" evidence="7">
    <location>
        <begin position="256"/>
        <end position="278"/>
    </location>
</feature>
<dbReference type="CDD" id="cd06261">
    <property type="entry name" value="TM_PBP2"/>
    <property type="match status" value="1"/>
</dbReference>
<keyword evidence="5 7" id="KW-1133">Transmembrane helix</keyword>
<keyword evidence="10" id="KW-1185">Reference proteome</keyword>
<comment type="subcellular location">
    <subcellularLocation>
        <location evidence="1 7">Cell membrane</location>
        <topology evidence="1 7">Multi-pass membrane protein</topology>
    </subcellularLocation>
</comment>
<organism evidence="9 10">
    <name type="scientific">Roseateles subflavus</name>
    <dbReference type="NCBI Taxonomy" id="3053353"/>
    <lineage>
        <taxon>Bacteria</taxon>
        <taxon>Pseudomonadati</taxon>
        <taxon>Pseudomonadota</taxon>
        <taxon>Betaproteobacteria</taxon>
        <taxon>Burkholderiales</taxon>
        <taxon>Sphaerotilaceae</taxon>
        <taxon>Roseateles</taxon>
    </lineage>
</organism>
<protein>
    <submittedName>
        <fullName evidence="9">ABC transporter permease</fullName>
    </submittedName>
</protein>
<comment type="similarity">
    <text evidence="7">Belongs to the binding-protein-dependent transport system permease family.</text>
</comment>
<feature type="transmembrane region" description="Helical" evidence="7">
    <location>
        <begin position="116"/>
        <end position="136"/>
    </location>
</feature>
<keyword evidence="4 7" id="KW-0812">Transmembrane</keyword>
<dbReference type="EMBL" id="JASVDS010000001">
    <property type="protein sequence ID" value="MDL5030519.1"/>
    <property type="molecule type" value="Genomic_DNA"/>
</dbReference>
<dbReference type="PROSITE" id="PS50928">
    <property type="entry name" value="ABC_TM1"/>
    <property type="match status" value="1"/>
</dbReference>
<dbReference type="SUPFAM" id="SSF161098">
    <property type="entry name" value="MetI-like"/>
    <property type="match status" value="1"/>
</dbReference>
<gene>
    <name evidence="9" type="ORF">QRD43_01260</name>
</gene>
<dbReference type="InterPro" id="IPR000515">
    <property type="entry name" value="MetI-like"/>
</dbReference>
<keyword evidence="6 7" id="KW-0472">Membrane</keyword>
<keyword evidence="3" id="KW-1003">Cell membrane</keyword>
<keyword evidence="2 7" id="KW-0813">Transport</keyword>